<reference evidence="7 8" key="1">
    <citation type="journal article" date="2020" name="ISME J.">
        <title>Uncovering the hidden diversity of litter-decomposition mechanisms in mushroom-forming fungi.</title>
        <authorList>
            <person name="Floudas D."/>
            <person name="Bentzer J."/>
            <person name="Ahren D."/>
            <person name="Johansson T."/>
            <person name="Persson P."/>
            <person name="Tunlid A."/>
        </authorList>
    </citation>
    <scope>NUCLEOTIDE SEQUENCE [LARGE SCALE GENOMIC DNA]</scope>
    <source>
        <strain evidence="7 8">CBS 406.79</strain>
    </source>
</reference>
<evidence type="ECO:0000256" key="6">
    <source>
        <dbReference type="SAM" id="Phobius"/>
    </source>
</evidence>
<comment type="caution">
    <text evidence="7">The sequence shown here is derived from an EMBL/GenBank/DDBJ whole genome shotgun (WGS) entry which is preliminary data.</text>
</comment>
<feature type="transmembrane region" description="Helical" evidence="6">
    <location>
        <begin position="399"/>
        <end position="418"/>
    </location>
</feature>
<organism evidence="7 8">
    <name type="scientific">Collybiopsis confluens</name>
    <dbReference type="NCBI Taxonomy" id="2823264"/>
    <lineage>
        <taxon>Eukaryota</taxon>
        <taxon>Fungi</taxon>
        <taxon>Dikarya</taxon>
        <taxon>Basidiomycota</taxon>
        <taxon>Agaricomycotina</taxon>
        <taxon>Agaricomycetes</taxon>
        <taxon>Agaricomycetidae</taxon>
        <taxon>Agaricales</taxon>
        <taxon>Marasmiineae</taxon>
        <taxon>Omphalotaceae</taxon>
        <taxon>Collybiopsis</taxon>
    </lineage>
</organism>
<evidence type="ECO:0000256" key="3">
    <source>
        <dbReference type="ARBA" id="ARBA00022692"/>
    </source>
</evidence>
<feature type="transmembrane region" description="Helical" evidence="6">
    <location>
        <begin position="311"/>
        <end position="331"/>
    </location>
</feature>
<protein>
    <submittedName>
        <fullName evidence="7">Uncharacterized protein</fullName>
    </submittedName>
</protein>
<evidence type="ECO:0000256" key="4">
    <source>
        <dbReference type="ARBA" id="ARBA00022989"/>
    </source>
</evidence>
<dbReference type="AlphaFoldDB" id="A0A8H5HXR1"/>
<dbReference type="Proteomes" id="UP000518752">
    <property type="component" value="Unassembled WGS sequence"/>
</dbReference>
<dbReference type="GO" id="GO:0016020">
    <property type="term" value="C:membrane"/>
    <property type="evidence" value="ECO:0007669"/>
    <property type="project" value="UniProtKB-SubCell"/>
</dbReference>
<keyword evidence="3 6" id="KW-0812">Transmembrane</keyword>
<dbReference type="Pfam" id="PF07690">
    <property type="entry name" value="MFS_1"/>
    <property type="match status" value="1"/>
</dbReference>
<dbReference type="InterPro" id="IPR036259">
    <property type="entry name" value="MFS_trans_sf"/>
</dbReference>
<feature type="transmembrane region" description="Helical" evidence="6">
    <location>
        <begin position="368"/>
        <end position="387"/>
    </location>
</feature>
<accession>A0A8H5HXR1</accession>
<dbReference type="GO" id="GO:0022857">
    <property type="term" value="F:transmembrane transporter activity"/>
    <property type="evidence" value="ECO:0007669"/>
    <property type="project" value="InterPro"/>
</dbReference>
<evidence type="ECO:0000256" key="1">
    <source>
        <dbReference type="ARBA" id="ARBA00004141"/>
    </source>
</evidence>
<dbReference type="OrthoDB" id="2985014at2759"/>
<name>A0A8H5HXR1_9AGAR</name>
<proteinExistence type="predicted"/>
<sequence length="499" mass="55575">MSTDNISSSYAKSAATSMYEDDYSSKFDNMDPVEWQRLERQAVRRMDLYILPIMSMFYFLSFLDRSNIGNARVAGLEKSLNMTDYQYEICITVLYVDSLKFATAEDWPKISDARSIDNVGSHGVVTSFAGLVTVRAFIGAVEGPMFPGIVLYLSTFYTRKELATRQVYVAVFFSTASLSGAFSGLLAAAIVKMNGIGGRPGWAYIFILEGSFSILMGLLGFLLVPSTVHELRFMTPEMKELLIRRLARDNPSATTDQDKFSFREVARSLKSPHVLIIFAMFYFSGTLLFGQALFLPSIVNQLGFSPNRTQLLSVGPFATGFLVTLVVSTWSDRMKSRAVPTMMISLLALAGFSLYLGSTAKFTRYGSLFLTVPGIYAAVPAISAWMSNNSEPHYRRATSIALGFIATNAGGITSTWLFPSKEAPNFRRATIINITFSLLIILGAGLNAFYLDYMNKQKIKNRDQILAPYNLESDDVKRTNATRAWVELGDRHPDFKYTL</sequence>
<dbReference type="SUPFAM" id="SSF103473">
    <property type="entry name" value="MFS general substrate transporter"/>
    <property type="match status" value="1"/>
</dbReference>
<gene>
    <name evidence="7" type="ORF">D9757_001856</name>
</gene>
<keyword evidence="2" id="KW-0813">Transport</keyword>
<feature type="transmembrane region" description="Helical" evidence="6">
    <location>
        <begin position="202"/>
        <end position="224"/>
    </location>
</feature>
<feature type="transmembrane region" description="Helical" evidence="6">
    <location>
        <begin position="46"/>
        <end position="63"/>
    </location>
</feature>
<feature type="transmembrane region" description="Helical" evidence="6">
    <location>
        <begin position="430"/>
        <end position="451"/>
    </location>
</feature>
<feature type="transmembrane region" description="Helical" evidence="6">
    <location>
        <begin position="167"/>
        <end position="190"/>
    </location>
</feature>
<evidence type="ECO:0000256" key="2">
    <source>
        <dbReference type="ARBA" id="ARBA00022448"/>
    </source>
</evidence>
<dbReference type="FunFam" id="1.20.1250.20:FF:000013">
    <property type="entry name" value="MFS general substrate transporter"/>
    <property type="match status" value="1"/>
</dbReference>
<evidence type="ECO:0000313" key="8">
    <source>
        <dbReference type="Proteomes" id="UP000518752"/>
    </source>
</evidence>
<feature type="transmembrane region" description="Helical" evidence="6">
    <location>
        <begin position="338"/>
        <end position="356"/>
    </location>
</feature>
<comment type="subcellular location">
    <subcellularLocation>
        <location evidence="1">Membrane</location>
        <topology evidence="1">Multi-pass membrane protein</topology>
    </subcellularLocation>
</comment>
<dbReference type="InterPro" id="IPR011701">
    <property type="entry name" value="MFS"/>
</dbReference>
<keyword evidence="4 6" id="KW-1133">Transmembrane helix</keyword>
<dbReference type="Gene3D" id="1.20.1250.20">
    <property type="entry name" value="MFS general substrate transporter like domains"/>
    <property type="match status" value="2"/>
</dbReference>
<dbReference type="PANTHER" id="PTHR43791">
    <property type="entry name" value="PERMEASE-RELATED"/>
    <property type="match status" value="1"/>
</dbReference>
<evidence type="ECO:0000256" key="5">
    <source>
        <dbReference type="ARBA" id="ARBA00023136"/>
    </source>
</evidence>
<dbReference type="EMBL" id="JAACJN010000010">
    <property type="protein sequence ID" value="KAF5391363.1"/>
    <property type="molecule type" value="Genomic_DNA"/>
</dbReference>
<keyword evidence="5 6" id="KW-0472">Membrane</keyword>
<evidence type="ECO:0000313" key="7">
    <source>
        <dbReference type="EMBL" id="KAF5391363.1"/>
    </source>
</evidence>
<feature type="transmembrane region" description="Helical" evidence="6">
    <location>
        <begin position="274"/>
        <end position="299"/>
    </location>
</feature>
<dbReference type="PANTHER" id="PTHR43791:SF85">
    <property type="entry name" value="TRANSPORTER, PUTATIVE (AFU_ORTHOLOGUE AFUA_6G00710)-RELATED"/>
    <property type="match status" value="1"/>
</dbReference>
<keyword evidence="8" id="KW-1185">Reference proteome</keyword>
<feature type="transmembrane region" description="Helical" evidence="6">
    <location>
        <begin position="136"/>
        <end position="155"/>
    </location>
</feature>